<dbReference type="Proteomes" id="UP000000286">
    <property type="component" value="Chromosome XI"/>
</dbReference>
<evidence type="ECO:0000256" key="1">
    <source>
        <dbReference type="SAM" id="MobiDB-lite"/>
    </source>
</evidence>
<organism evidence="2 3">
    <name type="scientific">Saccharomyces cerevisiae (strain Lalvin EC1118 / Prise de mousse)</name>
    <name type="common">Baker's yeast</name>
    <dbReference type="NCBI Taxonomy" id="643680"/>
    <lineage>
        <taxon>Eukaryota</taxon>
        <taxon>Fungi</taxon>
        <taxon>Dikarya</taxon>
        <taxon>Ascomycota</taxon>
        <taxon>Saccharomycotina</taxon>
        <taxon>Saccharomycetes</taxon>
        <taxon>Saccharomycetales</taxon>
        <taxon>Saccharomycetaceae</taxon>
        <taxon>Saccharomyces</taxon>
    </lineage>
</organism>
<accession>C8ZCD3</accession>
<reference evidence="2 3" key="1">
    <citation type="journal article" date="2009" name="Proc. Natl. Acad. Sci. U.S.A.">
        <title>Eukaryote-to-eukaryote gene transfer events revealed by the genome sequence of the wine yeast Saccharomyces cerevisiae EC1118.</title>
        <authorList>
            <person name="Novo M."/>
            <person name="Bigey F."/>
            <person name="Beyne E."/>
            <person name="Galeote V."/>
            <person name="Gavory F."/>
            <person name="Mallet S."/>
            <person name="Cambot B."/>
            <person name="Legras J.L."/>
            <person name="Wincker P."/>
            <person name="Casaregola S."/>
            <person name="Dequin S."/>
        </authorList>
    </citation>
    <scope>NUCLEOTIDE SEQUENCE [LARGE SCALE GENOMIC DNA]</scope>
    <source>
        <strain evidence="3">Lalvin EC1118 / Prise de mousse</strain>
    </source>
</reference>
<feature type="region of interest" description="Disordered" evidence="1">
    <location>
        <begin position="75"/>
        <end position="102"/>
    </location>
</feature>
<evidence type="ECO:0000313" key="3">
    <source>
        <dbReference type="Proteomes" id="UP000000286"/>
    </source>
</evidence>
<sequence>MCFGVLLSGHYYVMVHLLWKLYYIIGRGLGLLTLLMWKEPEIESPTPKTVTSISWYLLEELCCLFRFIYSIQNRERNSKNGPSPNKRGSASGCSRRGGGRGSGYKTLYRDLCENKPTPELWTLQAPELNL</sequence>
<dbReference type="AlphaFoldDB" id="C8ZCD3"/>
<gene>
    <name evidence="2" type="ORF">EC1118_1K5_2135g</name>
</gene>
<protein>
    <submittedName>
        <fullName evidence="2">EC1118_1K5_2135p</fullName>
    </submittedName>
</protein>
<dbReference type="EMBL" id="FN393077">
    <property type="protein sequence ID" value="CAY81049.1"/>
    <property type="molecule type" value="Genomic_DNA"/>
</dbReference>
<name>C8ZCD3_YEAS8</name>
<evidence type="ECO:0000313" key="2">
    <source>
        <dbReference type="EMBL" id="CAY81049.1"/>
    </source>
</evidence>
<dbReference type="HOGENOM" id="CLU_1939754_0_0_1"/>
<proteinExistence type="predicted"/>